<dbReference type="AlphaFoldDB" id="A0A6V7U4I7"/>
<evidence type="ECO:0000256" key="7">
    <source>
        <dbReference type="ARBA" id="ARBA00022989"/>
    </source>
</evidence>
<accession>A0A6V7U4I7</accession>
<evidence type="ECO:0000256" key="6">
    <source>
        <dbReference type="ARBA" id="ARBA00022737"/>
    </source>
</evidence>
<comment type="caution">
    <text evidence="10">The sequence shown here is derived from an EMBL/GenBank/DDBJ whole genome shotgun (WGS) entry which is preliminary data.</text>
</comment>
<feature type="transmembrane region" description="Helical" evidence="9">
    <location>
        <begin position="154"/>
        <end position="176"/>
    </location>
</feature>
<dbReference type="OrthoDB" id="409725at2759"/>
<dbReference type="GO" id="GO:0005886">
    <property type="term" value="C:plasma membrane"/>
    <property type="evidence" value="ECO:0007669"/>
    <property type="project" value="UniProtKB-SubCell"/>
</dbReference>
<feature type="transmembrane region" description="Helical" evidence="9">
    <location>
        <begin position="41"/>
        <end position="60"/>
    </location>
</feature>
<dbReference type="PANTHER" id="PTHR10791:SF245">
    <property type="entry name" value="SUGAR TRANSPORTER SWEET"/>
    <property type="match status" value="1"/>
</dbReference>
<feature type="transmembrane region" description="Helical" evidence="9">
    <location>
        <begin position="6"/>
        <end position="29"/>
    </location>
</feature>
<dbReference type="Proteomes" id="UP000580250">
    <property type="component" value="Unassembled WGS sequence"/>
</dbReference>
<feature type="transmembrane region" description="Helical" evidence="9">
    <location>
        <begin position="66"/>
        <end position="86"/>
    </location>
</feature>
<dbReference type="PANTHER" id="PTHR10791">
    <property type="entry name" value="RAG1-ACTIVATING PROTEIN 1"/>
    <property type="match status" value="1"/>
</dbReference>
<sequence length="228" mass="25882">MEPLDIFTIWLTFFSICFTFLPLFVVMDWHKRGTAEGFSSLSYVLPLLMMCCWFKHGIITQDKTNMFLNGVNLFFFSFYIAAFWFYQPKRKYLYGQLSAVGLMVAAIFQYVNKTPEDKQADLMGAIAAFTQIASMAGGVYDLRRAIQLKTTEYIPAQIQFGFFALTLQWTIFGFIVGNPYMMIANAAGLALNIATLSLYIIYPPKTWKVPIFGVGGGKELSDGEKKEK</sequence>
<keyword evidence="3 9" id="KW-0813">Transport</keyword>
<dbReference type="Pfam" id="PF03083">
    <property type="entry name" value="MtN3_slv"/>
    <property type="match status" value="2"/>
</dbReference>
<evidence type="ECO:0000256" key="2">
    <source>
        <dbReference type="ARBA" id="ARBA00007809"/>
    </source>
</evidence>
<protein>
    <recommendedName>
        <fullName evidence="9">Sugar transporter SWEET</fullName>
    </recommendedName>
</protein>
<keyword evidence="6" id="KW-0677">Repeat</keyword>
<dbReference type="GO" id="GO:0012505">
    <property type="term" value="C:endomembrane system"/>
    <property type="evidence" value="ECO:0007669"/>
    <property type="project" value="UniProtKB-SubCell"/>
</dbReference>
<comment type="similarity">
    <text evidence="2 9">Belongs to the SWEET sugar transporter family.</text>
</comment>
<dbReference type="Gene3D" id="1.20.1280.290">
    <property type="match status" value="2"/>
</dbReference>
<evidence type="ECO:0000256" key="1">
    <source>
        <dbReference type="ARBA" id="ARBA00004127"/>
    </source>
</evidence>
<evidence type="ECO:0000256" key="3">
    <source>
        <dbReference type="ARBA" id="ARBA00022448"/>
    </source>
</evidence>
<feature type="transmembrane region" description="Helical" evidence="9">
    <location>
        <begin position="123"/>
        <end position="142"/>
    </location>
</feature>
<gene>
    <name evidence="10" type="ORF">MENT_LOCUS8302</name>
</gene>
<organism evidence="10 11">
    <name type="scientific">Meloidogyne enterolobii</name>
    <name type="common">Root-knot nematode worm</name>
    <name type="synonym">Meloidogyne mayaguensis</name>
    <dbReference type="NCBI Taxonomy" id="390850"/>
    <lineage>
        <taxon>Eukaryota</taxon>
        <taxon>Metazoa</taxon>
        <taxon>Ecdysozoa</taxon>
        <taxon>Nematoda</taxon>
        <taxon>Chromadorea</taxon>
        <taxon>Rhabditida</taxon>
        <taxon>Tylenchina</taxon>
        <taxon>Tylenchomorpha</taxon>
        <taxon>Tylenchoidea</taxon>
        <taxon>Meloidogynidae</taxon>
        <taxon>Meloidogyninae</taxon>
        <taxon>Meloidogyne</taxon>
    </lineage>
</organism>
<evidence type="ECO:0000256" key="4">
    <source>
        <dbReference type="ARBA" id="ARBA00022597"/>
    </source>
</evidence>
<dbReference type="InterPro" id="IPR004316">
    <property type="entry name" value="SWEET_rpt"/>
</dbReference>
<keyword evidence="4 9" id="KW-0762">Sugar transport</keyword>
<evidence type="ECO:0000313" key="10">
    <source>
        <dbReference type="EMBL" id="CAD2145548.1"/>
    </source>
</evidence>
<keyword evidence="5 9" id="KW-0812">Transmembrane</keyword>
<evidence type="ECO:0000256" key="9">
    <source>
        <dbReference type="RuleBase" id="RU910715"/>
    </source>
</evidence>
<feature type="transmembrane region" description="Helical" evidence="9">
    <location>
        <begin position="93"/>
        <end position="111"/>
    </location>
</feature>
<evidence type="ECO:0000256" key="8">
    <source>
        <dbReference type="ARBA" id="ARBA00023136"/>
    </source>
</evidence>
<dbReference type="EMBL" id="CAJEWN010000035">
    <property type="protein sequence ID" value="CAD2145548.1"/>
    <property type="molecule type" value="Genomic_DNA"/>
</dbReference>
<keyword evidence="8 9" id="KW-0472">Membrane</keyword>
<feature type="transmembrane region" description="Helical" evidence="9">
    <location>
        <begin position="182"/>
        <end position="202"/>
    </location>
</feature>
<proteinExistence type="inferred from homology"/>
<reference evidence="10 11" key="1">
    <citation type="submission" date="2020-08" db="EMBL/GenBank/DDBJ databases">
        <authorList>
            <person name="Koutsovoulos G."/>
            <person name="Danchin GJ E."/>
        </authorList>
    </citation>
    <scope>NUCLEOTIDE SEQUENCE [LARGE SCALE GENOMIC DNA]</scope>
</reference>
<name>A0A6V7U4I7_MELEN</name>
<dbReference type="InterPro" id="IPR047664">
    <property type="entry name" value="SWEET"/>
</dbReference>
<evidence type="ECO:0000313" key="11">
    <source>
        <dbReference type="Proteomes" id="UP000580250"/>
    </source>
</evidence>
<keyword evidence="7 9" id="KW-1133">Transmembrane helix</keyword>
<comment type="function">
    <text evidence="9">Mediates sugar transport across membranes.</text>
</comment>
<dbReference type="GO" id="GO:0051119">
    <property type="term" value="F:sugar transmembrane transporter activity"/>
    <property type="evidence" value="ECO:0007669"/>
    <property type="project" value="InterPro"/>
</dbReference>
<evidence type="ECO:0000256" key="5">
    <source>
        <dbReference type="ARBA" id="ARBA00022692"/>
    </source>
</evidence>
<comment type="subcellular location">
    <subcellularLocation>
        <location evidence="9">Cell membrane</location>
        <topology evidence="9">Multi-pass membrane protein</topology>
    </subcellularLocation>
    <subcellularLocation>
        <location evidence="1">Endomembrane system</location>
        <topology evidence="1">Multi-pass membrane protein</topology>
    </subcellularLocation>
</comment>